<comment type="caution">
    <text evidence="8">The sequence shown here is derived from an EMBL/GenBank/DDBJ whole genome shotgun (WGS) entry which is preliminary data.</text>
</comment>
<feature type="transmembrane region" description="Helical" evidence="7">
    <location>
        <begin position="92"/>
        <end position="113"/>
    </location>
</feature>
<comment type="subcellular location">
    <subcellularLocation>
        <location evidence="1">Endomembrane system</location>
        <topology evidence="1">Multi-pass membrane protein</topology>
    </subcellularLocation>
</comment>
<dbReference type="Proteomes" id="UP001208570">
    <property type="component" value="Unassembled WGS sequence"/>
</dbReference>
<feature type="transmembrane region" description="Helical" evidence="7">
    <location>
        <begin position="26"/>
        <end position="48"/>
    </location>
</feature>
<protein>
    <recommendedName>
        <fullName evidence="10">Lysosomal-associated transmembrane protein 4A</fullName>
    </recommendedName>
</protein>
<dbReference type="InterPro" id="IPR051115">
    <property type="entry name" value="LAPTM_transporter"/>
</dbReference>
<dbReference type="Pfam" id="PF03821">
    <property type="entry name" value="Mtp"/>
    <property type="match status" value="1"/>
</dbReference>
<keyword evidence="9" id="KW-1185">Reference proteome</keyword>
<evidence type="ECO:0000313" key="9">
    <source>
        <dbReference type="Proteomes" id="UP001208570"/>
    </source>
</evidence>
<evidence type="ECO:0008006" key="10">
    <source>
        <dbReference type="Google" id="ProtNLM"/>
    </source>
</evidence>
<dbReference type="PANTHER" id="PTHR12479">
    <property type="entry name" value="LYSOSOMAL-ASSOCIATED TRANSMEMBRANE PROTEIN"/>
    <property type="match status" value="1"/>
</dbReference>
<proteinExistence type="inferred from homology"/>
<keyword evidence="4 7" id="KW-0812">Transmembrane</keyword>
<feature type="transmembrane region" description="Helical" evidence="7">
    <location>
        <begin position="119"/>
        <end position="142"/>
    </location>
</feature>
<evidence type="ECO:0000313" key="8">
    <source>
        <dbReference type="EMBL" id="KAK2168894.1"/>
    </source>
</evidence>
<evidence type="ECO:0000256" key="6">
    <source>
        <dbReference type="ARBA" id="ARBA00023136"/>
    </source>
</evidence>
<dbReference type="PANTHER" id="PTHR12479:SF10">
    <property type="entry name" value="LYSOSOMAL-ASSOCIATED TRANSMEMBRANE PROTEIN"/>
    <property type="match status" value="1"/>
</dbReference>
<evidence type="ECO:0000256" key="1">
    <source>
        <dbReference type="ARBA" id="ARBA00004127"/>
    </source>
</evidence>
<dbReference type="AlphaFoldDB" id="A0AAD9NIZ0"/>
<gene>
    <name evidence="8" type="ORF">LSH36_13g03053</name>
</gene>
<evidence type="ECO:0000256" key="5">
    <source>
        <dbReference type="ARBA" id="ARBA00022989"/>
    </source>
</evidence>
<evidence type="ECO:0000256" key="2">
    <source>
        <dbReference type="ARBA" id="ARBA00010076"/>
    </source>
</evidence>
<evidence type="ECO:0000256" key="4">
    <source>
        <dbReference type="ARBA" id="ARBA00022692"/>
    </source>
</evidence>
<feature type="transmembrane region" description="Helical" evidence="7">
    <location>
        <begin position="172"/>
        <end position="196"/>
    </location>
</feature>
<reference evidence="8" key="1">
    <citation type="journal article" date="2023" name="Mol. Biol. Evol.">
        <title>Third-Generation Sequencing Reveals the Adaptive Role of the Epigenome in Three Deep-Sea Polychaetes.</title>
        <authorList>
            <person name="Perez M."/>
            <person name="Aroh O."/>
            <person name="Sun Y."/>
            <person name="Lan Y."/>
            <person name="Juniper S.K."/>
            <person name="Young C.R."/>
            <person name="Angers B."/>
            <person name="Qian P.Y."/>
        </authorList>
    </citation>
    <scope>NUCLEOTIDE SEQUENCE</scope>
    <source>
        <strain evidence="8">P08H-3</strain>
    </source>
</reference>
<evidence type="ECO:0000256" key="3">
    <source>
        <dbReference type="ARBA" id="ARBA00022448"/>
    </source>
</evidence>
<name>A0AAD9NIZ0_9ANNE</name>
<keyword evidence="6 7" id="KW-0472">Membrane</keyword>
<evidence type="ECO:0000256" key="7">
    <source>
        <dbReference type="SAM" id="Phobius"/>
    </source>
</evidence>
<dbReference type="GO" id="GO:0005765">
    <property type="term" value="C:lysosomal membrane"/>
    <property type="evidence" value="ECO:0007669"/>
    <property type="project" value="TreeGrafter"/>
</dbReference>
<comment type="similarity">
    <text evidence="2">Belongs to the LAPTM4/LAPTM5 transporter family.</text>
</comment>
<sequence>MRVKLNPVNSKGFRCCFCCHVRTGTILLGILVLLGELISLAGLLVMMLHPEVLQMPHDVTILADPQLTNAGNDSFLTYNWIRTRQADSQDNFFGFLFLSGMIAVSSMLVYGAIMGRPGYLMPFFCIQVFNFCMTCLSGIGYFSYIPNIKQWIESQPGMPCVKEWLLSMDNDWLMLISVLSFALVLFVEAYLIGMVWSCYQYLIQCERNIAQGTVSARTYSADRTEDTEMLLPPKYEDAVRMASEEPPPPPYAN</sequence>
<dbReference type="EMBL" id="JAODUP010000013">
    <property type="protein sequence ID" value="KAK2168894.1"/>
    <property type="molecule type" value="Genomic_DNA"/>
</dbReference>
<keyword evidence="5 7" id="KW-1133">Transmembrane helix</keyword>
<dbReference type="GO" id="GO:0012505">
    <property type="term" value="C:endomembrane system"/>
    <property type="evidence" value="ECO:0007669"/>
    <property type="project" value="UniProtKB-SubCell"/>
</dbReference>
<dbReference type="InterPro" id="IPR004687">
    <property type="entry name" value="LAPTM4/5"/>
</dbReference>
<organism evidence="8 9">
    <name type="scientific">Paralvinella palmiformis</name>
    <dbReference type="NCBI Taxonomy" id="53620"/>
    <lineage>
        <taxon>Eukaryota</taxon>
        <taxon>Metazoa</taxon>
        <taxon>Spiralia</taxon>
        <taxon>Lophotrochozoa</taxon>
        <taxon>Annelida</taxon>
        <taxon>Polychaeta</taxon>
        <taxon>Sedentaria</taxon>
        <taxon>Canalipalpata</taxon>
        <taxon>Terebellida</taxon>
        <taxon>Terebelliformia</taxon>
        <taxon>Alvinellidae</taxon>
        <taxon>Paralvinella</taxon>
    </lineage>
</organism>
<accession>A0AAD9NIZ0</accession>
<keyword evidence="3" id="KW-0813">Transport</keyword>